<keyword evidence="1" id="KW-0812">Transmembrane</keyword>
<keyword evidence="1" id="KW-0472">Membrane</keyword>
<comment type="caution">
    <text evidence="2">The sequence shown here is derived from an EMBL/GenBank/DDBJ whole genome shotgun (WGS) entry which is preliminary data.</text>
</comment>
<dbReference type="AlphaFoldDB" id="I5C8J3"/>
<name>I5C8J3_9HYPH</name>
<feature type="transmembrane region" description="Helical" evidence="1">
    <location>
        <begin position="21"/>
        <end position="40"/>
    </location>
</feature>
<proteinExistence type="predicted"/>
<protein>
    <submittedName>
        <fullName evidence="2">Uncharacterized protein</fullName>
    </submittedName>
</protein>
<sequence>MKPGSAAPIHGRLPGIREWRAGFFAFSIVFATFTSAVTAGEADVVDVKIVAETGGTYRFDVTAEHADEGWETTRINGTCSTMPAMSSGHANSCTRM</sequence>
<keyword evidence="1" id="KW-1133">Transmembrane helix</keyword>
<dbReference type="STRING" id="204799.GCA_001696575_03199"/>
<dbReference type="Proteomes" id="UP000004622">
    <property type="component" value="Unassembled WGS sequence"/>
</dbReference>
<dbReference type="EMBL" id="AJXZ01000001">
    <property type="protein sequence ID" value="EIM78145.1"/>
    <property type="molecule type" value="Genomic_DNA"/>
</dbReference>
<evidence type="ECO:0000256" key="1">
    <source>
        <dbReference type="SAM" id="Phobius"/>
    </source>
</evidence>
<gene>
    <name evidence="2" type="ORF">A33O_00085</name>
</gene>
<evidence type="ECO:0000313" key="2">
    <source>
        <dbReference type="EMBL" id="EIM78145.1"/>
    </source>
</evidence>
<evidence type="ECO:0000313" key="3">
    <source>
        <dbReference type="Proteomes" id="UP000004622"/>
    </source>
</evidence>
<reference evidence="2 3" key="1">
    <citation type="journal article" date="2012" name="J. Bacteriol.">
        <title>Genome Sequence of Nitratireductor aquibiodomus Strain RA22.</title>
        <authorList>
            <person name="Singh A."/>
            <person name="Jangir P.K."/>
            <person name="Kumari C."/>
            <person name="Sharma R."/>
        </authorList>
    </citation>
    <scope>NUCLEOTIDE SEQUENCE [LARGE SCALE GENOMIC DNA]</scope>
    <source>
        <strain evidence="2 3">RA22</strain>
    </source>
</reference>
<accession>I5C8J3</accession>
<organism evidence="2 3">
    <name type="scientific">Nitratireductor aquibiodomus RA22</name>
    <dbReference type="NCBI Taxonomy" id="1189611"/>
    <lineage>
        <taxon>Bacteria</taxon>
        <taxon>Pseudomonadati</taxon>
        <taxon>Pseudomonadota</taxon>
        <taxon>Alphaproteobacteria</taxon>
        <taxon>Hyphomicrobiales</taxon>
        <taxon>Phyllobacteriaceae</taxon>
        <taxon>Nitratireductor</taxon>
    </lineage>
</organism>